<evidence type="ECO:0000313" key="1">
    <source>
        <dbReference type="EMBL" id="HIT75743.1"/>
    </source>
</evidence>
<dbReference type="Proteomes" id="UP000886842">
    <property type="component" value="Unassembled WGS sequence"/>
</dbReference>
<accession>A0A9D1GXS3</accession>
<reference evidence="1" key="2">
    <citation type="journal article" date="2021" name="PeerJ">
        <title>Extensive microbial diversity within the chicken gut microbiome revealed by metagenomics and culture.</title>
        <authorList>
            <person name="Gilroy R."/>
            <person name="Ravi A."/>
            <person name="Getino M."/>
            <person name="Pursley I."/>
            <person name="Horton D.L."/>
            <person name="Alikhan N.F."/>
            <person name="Baker D."/>
            <person name="Gharbi K."/>
            <person name="Hall N."/>
            <person name="Watson M."/>
            <person name="Adriaenssens E.M."/>
            <person name="Foster-Nyarko E."/>
            <person name="Jarju S."/>
            <person name="Secka A."/>
            <person name="Antonio M."/>
            <person name="Oren A."/>
            <person name="Chaudhuri R.R."/>
            <person name="La Ragione R."/>
            <person name="Hildebrand F."/>
            <person name="Pallen M.J."/>
        </authorList>
    </citation>
    <scope>NUCLEOTIDE SEQUENCE</scope>
    <source>
        <strain evidence="1">ChiGjej1B1-24693</strain>
    </source>
</reference>
<comment type="caution">
    <text evidence="1">The sequence shown here is derived from an EMBL/GenBank/DDBJ whole genome shotgun (WGS) entry which is preliminary data.</text>
</comment>
<name>A0A9D1GXS3_9ACTN</name>
<sequence>MTKCPHCFHAITPDLHAWRCVNQSCELKPDLVATRFTGVQTHSRRIVKLNRPPDQPDWNPPVNLACPECRQPMRPVCPTCHYELPPGWRQGEAVCVAMAGARATGKSVYLGVMIKQLERLVEKMGGSLIFATERGRATYQNVYEKALYEKRGIIQPTPVATLSDSYQREPLILSLGVFGGKRRFLVLRDVAGEDLERSVANAQHLSFFAHADAIFSMFDPTQVPSIAGQLPDLVSAQLHEGGDPQVVLENLMRLIGSGQPKIAIILSKFDTMQLLRKVKGGPWSKIMSNTGAGFMRDPGMYSPRYDAVDGNLLHFEVQSLLTRLGAQGLITTVTRPHTGNNLPYRFFAVSALGEAAEGERIHKRGIASFRCLDPVRWVLDAHGIL</sequence>
<evidence type="ECO:0000313" key="2">
    <source>
        <dbReference type="Proteomes" id="UP000886842"/>
    </source>
</evidence>
<protein>
    <submittedName>
        <fullName evidence="1">Zinc ribbon domain-containing protein</fullName>
    </submittedName>
</protein>
<dbReference type="AlphaFoldDB" id="A0A9D1GXS3"/>
<reference evidence="1" key="1">
    <citation type="submission" date="2020-10" db="EMBL/GenBank/DDBJ databases">
        <authorList>
            <person name="Gilroy R."/>
        </authorList>
    </citation>
    <scope>NUCLEOTIDE SEQUENCE</scope>
    <source>
        <strain evidence="1">ChiGjej1B1-24693</strain>
    </source>
</reference>
<dbReference type="EMBL" id="DVLP01000274">
    <property type="protein sequence ID" value="HIT75743.1"/>
    <property type="molecule type" value="Genomic_DNA"/>
</dbReference>
<proteinExistence type="predicted"/>
<gene>
    <name evidence="1" type="ORF">IAA98_09175</name>
</gene>
<organism evidence="1 2">
    <name type="scientific">Candidatus Avipropionibacterium avicola</name>
    <dbReference type="NCBI Taxonomy" id="2840701"/>
    <lineage>
        <taxon>Bacteria</taxon>
        <taxon>Bacillati</taxon>
        <taxon>Actinomycetota</taxon>
        <taxon>Actinomycetes</taxon>
        <taxon>Propionibacteriales</taxon>
        <taxon>Propionibacteriaceae</taxon>
        <taxon>Propionibacteriaceae incertae sedis</taxon>
        <taxon>Candidatus Avipropionibacterium</taxon>
    </lineage>
</organism>